<keyword evidence="2" id="KW-1185">Reference proteome</keyword>
<organism evidence="1 2">
    <name type="scientific">Suillus subaureus</name>
    <dbReference type="NCBI Taxonomy" id="48587"/>
    <lineage>
        <taxon>Eukaryota</taxon>
        <taxon>Fungi</taxon>
        <taxon>Dikarya</taxon>
        <taxon>Basidiomycota</taxon>
        <taxon>Agaricomycotina</taxon>
        <taxon>Agaricomycetes</taxon>
        <taxon>Agaricomycetidae</taxon>
        <taxon>Boletales</taxon>
        <taxon>Suillineae</taxon>
        <taxon>Suillaceae</taxon>
        <taxon>Suillus</taxon>
    </lineage>
</organism>
<evidence type="ECO:0000313" key="2">
    <source>
        <dbReference type="Proteomes" id="UP000807769"/>
    </source>
</evidence>
<comment type="caution">
    <text evidence="1">The sequence shown here is derived from an EMBL/GenBank/DDBJ whole genome shotgun (WGS) entry which is preliminary data.</text>
</comment>
<name>A0A9P7DL85_9AGAM</name>
<evidence type="ECO:0000313" key="1">
    <source>
        <dbReference type="EMBL" id="KAG1797546.1"/>
    </source>
</evidence>
<dbReference type="OrthoDB" id="2682105at2759"/>
<protein>
    <submittedName>
        <fullName evidence="1">Uncharacterized protein</fullName>
    </submittedName>
</protein>
<sequence>MVEEFKKIKTSGWSKPLNITSCTHLTEVNSSFAAMVSEAEVLKEHVGMEMLIVTIQIEVTKNTNATLEFVCYECMVQEHLVKLVGWCHTEWGNPSNLKGGVEWLEALAQAVSDRKCKFV</sequence>
<dbReference type="AlphaFoldDB" id="A0A9P7DL85"/>
<proteinExistence type="predicted"/>
<dbReference type="Proteomes" id="UP000807769">
    <property type="component" value="Unassembled WGS sequence"/>
</dbReference>
<dbReference type="GeneID" id="64627808"/>
<dbReference type="EMBL" id="JABBWG010000212">
    <property type="protein sequence ID" value="KAG1797546.1"/>
    <property type="molecule type" value="Genomic_DNA"/>
</dbReference>
<dbReference type="RefSeq" id="XP_041185487.1">
    <property type="nucleotide sequence ID" value="XM_041333791.1"/>
</dbReference>
<gene>
    <name evidence="1" type="ORF">BJ212DRAFT_1305992</name>
</gene>
<reference evidence="1" key="1">
    <citation type="journal article" date="2020" name="New Phytol.">
        <title>Comparative genomics reveals dynamic genome evolution in host specialist ectomycorrhizal fungi.</title>
        <authorList>
            <person name="Lofgren L.A."/>
            <person name="Nguyen N.H."/>
            <person name="Vilgalys R."/>
            <person name="Ruytinx J."/>
            <person name="Liao H.L."/>
            <person name="Branco S."/>
            <person name="Kuo A."/>
            <person name="LaButti K."/>
            <person name="Lipzen A."/>
            <person name="Andreopoulos W."/>
            <person name="Pangilinan J."/>
            <person name="Riley R."/>
            <person name="Hundley H."/>
            <person name="Na H."/>
            <person name="Barry K."/>
            <person name="Grigoriev I.V."/>
            <person name="Stajich J.E."/>
            <person name="Kennedy P.G."/>
        </authorList>
    </citation>
    <scope>NUCLEOTIDE SEQUENCE</scope>
    <source>
        <strain evidence="1">MN1</strain>
    </source>
</reference>
<accession>A0A9P7DL85</accession>